<evidence type="ECO:0000313" key="4">
    <source>
        <dbReference type="Proteomes" id="UP001596147"/>
    </source>
</evidence>
<dbReference type="HAMAP" id="MF_00795">
    <property type="entry name" value="CutC"/>
    <property type="match status" value="1"/>
</dbReference>
<dbReference type="Pfam" id="PF03932">
    <property type="entry name" value="CutC"/>
    <property type="match status" value="1"/>
</dbReference>
<evidence type="ECO:0000256" key="2">
    <source>
        <dbReference type="HAMAP-Rule" id="MF_00795"/>
    </source>
</evidence>
<keyword evidence="2" id="KW-0963">Cytoplasm</keyword>
<accession>A0ABW0LNZ5</accession>
<evidence type="ECO:0000256" key="1">
    <source>
        <dbReference type="ARBA" id="ARBA00007768"/>
    </source>
</evidence>
<protein>
    <recommendedName>
        <fullName evidence="2">PF03932 family protein CutC</fullName>
    </recommendedName>
</protein>
<dbReference type="PANTHER" id="PTHR12598">
    <property type="entry name" value="COPPER HOMEOSTASIS PROTEIN CUTC"/>
    <property type="match status" value="1"/>
</dbReference>
<evidence type="ECO:0000313" key="3">
    <source>
        <dbReference type="EMBL" id="MFC5466246.1"/>
    </source>
</evidence>
<dbReference type="RefSeq" id="WP_382353993.1">
    <property type="nucleotide sequence ID" value="NZ_JBHSMC010000023.1"/>
</dbReference>
<dbReference type="InterPro" id="IPR036822">
    <property type="entry name" value="CutC-like_dom_sf"/>
</dbReference>
<comment type="similarity">
    <text evidence="1 2">Belongs to the CutC family.</text>
</comment>
<dbReference type="InterPro" id="IPR005627">
    <property type="entry name" value="CutC-like"/>
</dbReference>
<comment type="caution">
    <text evidence="3">The sequence shown here is derived from an EMBL/GenBank/DDBJ whole genome shotgun (WGS) entry which is preliminary data.</text>
</comment>
<organism evidence="3 4">
    <name type="scientific">Lederbergia graminis</name>
    <dbReference type="NCBI Taxonomy" id="735518"/>
    <lineage>
        <taxon>Bacteria</taxon>
        <taxon>Bacillati</taxon>
        <taxon>Bacillota</taxon>
        <taxon>Bacilli</taxon>
        <taxon>Bacillales</taxon>
        <taxon>Bacillaceae</taxon>
        <taxon>Lederbergia</taxon>
    </lineage>
</organism>
<keyword evidence="4" id="KW-1185">Reference proteome</keyword>
<name>A0ABW0LNZ5_9BACI</name>
<gene>
    <name evidence="2" type="primary">cutC</name>
    <name evidence="3" type="ORF">ACFPM4_16125</name>
</gene>
<dbReference type="EMBL" id="JBHSMC010000023">
    <property type="protein sequence ID" value="MFC5466246.1"/>
    <property type="molecule type" value="Genomic_DNA"/>
</dbReference>
<dbReference type="SUPFAM" id="SSF110395">
    <property type="entry name" value="CutC-like"/>
    <property type="match status" value="1"/>
</dbReference>
<reference evidence="4" key="1">
    <citation type="journal article" date="2019" name="Int. J. Syst. Evol. Microbiol.">
        <title>The Global Catalogue of Microorganisms (GCM) 10K type strain sequencing project: providing services to taxonomists for standard genome sequencing and annotation.</title>
        <authorList>
            <consortium name="The Broad Institute Genomics Platform"/>
            <consortium name="The Broad Institute Genome Sequencing Center for Infectious Disease"/>
            <person name="Wu L."/>
            <person name="Ma J."/>
        </authorList>
    </citation>
    <scope>NUCLEOTIDE SEQUENCE [LARGE SCALE GENOMIC DNA]</scope>
    <source>
        <strain evidence="4">CGMCC 1.12237</strain>
    </source>
</reference>
<dbReference type="Proteomes" id="UP001596147">
    <property type="component" value="Unassembled WGS sequence"/>
</dbReference>
<comment type="caution">
    <text evidence="2">Once thought to be involved in copper homeostasis, experiments in E.coli have shown this is not the case.</text>
</comment>
<proteinExistence type="inferred from homology"/>
<dbReference type="PANTHER" id="PTHR12598:SF0">
    <property type="entry name" value="COPPER HOMEOSTASIS PROTEIN CUTC HOMOLOG"/>
    <property type="match status" value="1"/>
</dbReference>
<comment type="subcellular location">
    <subcellularLocation>
        <location evidence="2">Cytoplasm</location>
    </subcellularLocation>
</comment>
<sequence length="231" mass="25908">MLIEVIVQTKEEAVEAEKLGVDRLELVSAISEGGLTPSYGTIKQVLRSVSIPVQIMIRTHSYHFEYTKSELETMYEDIRNVIELGGKGIVFGALHQDKSINIEAIQHIIGIYEQIDITFHRAFDEALSQKEAYHSLIPFKKNVRRVLTSGGKENCEEGKATLKKLVHLSQEYGGPSIMPGAGLSSVNLKHIHEFVGAEQYHFGKAVRRGQSFANGFDRTVIEKIRNQLTNK</sequence>
<dbReference type="Gene3D" id="3.20.20.380">
    <property type="entry name" value="Copper homeostasis (CutC) domain"/>
    <property type="match status" value="1"/>
</dbReference>